<evidence type="ECO:0000313" key="2">
    <source>
        <dbReference type="EnsemblPlants" id="MELO3C027329.2.1"/>
    </source>
</evidence>
<protein>
    <submittedName>
        <fullName evidence="2">Uncharacterized protein</fullName>
    </submittedName>
</protein>
<reference evidence="2" key="1">
    <citation type="submission" date="2023-03" db="UniProtKB">
        <authorList>
            <consortium name="EnsemblPlants"/>
        </authorList>
    </citation>
    <scope>IDENTIFICATION</scope>
</reference>
<dbReference type="EnsemblPlants" id="MELO3C027329.2.1">
    <property type="protein sequence ID" value="MELO3C027329.2.1"/>
    <property type="gene ID" value="MELO3C027329.2"/>
</dbReference>
<evidence type="ECO:0000256" key="1">
    <source>
        <dbReference type="SAM" id="MobiDB-lite"/>
    </source>
</evidence>
<dbReference type="Gramene" id="MELO3C027329.2.1">
    <property type="protein sequence ID" value="MELO3C027329.2.1"/>
    <property type="gene ID" value="MELO3C027329.2"/>
</dbReference>
<feature type="compositionally biased region" description="Basic residues" evidence="1">
    <location>
        <begin position="56"/>
        <end position="65"/>
    </location>
</feature>
<feature type="compositionally biased region" description="Basic and acidic residues" evidence="1">
    <location>
        <begin position="1"/>
        <end position="52"/>
    </location>
</feature>
<organism evidence="2">
    <name type="scientific">Cucumis melo</name>
    <name type="common">Muskmelon</name>
    <dbReference type="NCBI Taxonomy" id="3656"/>
    <lineage>
        <taxon>Eukaryota</taxon>
        <taxon>Viridiplantae</taxon>
        <taxon>Streptophyta</taxon>
        <taxon>Embryophyta</taxon>
        <taxon>Tracheophyta</taxon>
        <taxon>Spermatophyta</taxon>
        <taxon>Magnoliopsida</taxon>
        <taxon>eudicotyledons</taxon>
        <taxon>Gunneridae</taxon>
        <taxon>Pentapetalae</taxon>
        <taxon>rosids</taxon>
        <taxon>fabids</taxon>
        <taxon>Cucurbitales</taxon>
        <taxon>Cucurbitaceae</taxon>
        <taxon>Benincaseae</taxon>
        <taxon>Cucumis</taxon>
    </lineage>
</organism>
<name>A0A9I9E0P9_CUCME</name>
<dbReference type="AlphaFoldDB" id="A0A9I9E0P9"/>
<sequence length="73" mass="8169">REEGKEGKRLDCQERSESCLTGKEDPARPGSSGRKESEFFIKECSSGHEDGPSFRTPRKRSLRKISGKDSRGP</sequence>
<proteinExistence type="predicted"/>
<accession>A0A9I9E0P9</accession>
<feature type="region of interest" description="Disordered" evidence="1">
    <location>
        <begin position="1"/>
        <end position="73"/>
    </location>
</feature>